<dbReference type="RefSeq" id="WP_241711983.1">
    <property type="nucleotide sequence ID" value="NZ_JALBUF010000001.1"/>
</dbReference>
<organism evidence="2 3">
    <name type="scientific">Sulfoacidibacillus ferrooxidans</name>
    <dbReference type="NCBI Taxonomy" id="2005001"/>
    <lineage>
        <taxon>Bacteria</taxon>
        <taxon>Bacillati</taxon>
        <taxon>Bacillota</taxon>
        <taxon>Bacilli</taxon>
        <taxon>Bacillales</taxon>
        <taxon>Alicyclobacillaceae</taxon>
        <taxon>Sulfoacidibacillus</taxon>
    </lineage>
</organism>
<evidence type="ECO:0008006" key="4">
    <source>
        <dbReference type="Google" id="ProtNLM"/>
    </source>
</evidence>
<evidence type="ECO:0000313" key="3">
    <source>
        <dbReference type="Proteomes" id="UP001139263"/>
    </source>
</evidence>
<dbReference type="GO" id="GO:0005886">
    <property type="term" value="C:plasma membrane"/>
    <property type="evidence" value="ECO:0007669"/>
    <property type="project" value="UniProtKB-SubCell"/>
</dbReference>
<gene>
    <name evidence="2" type="ORF">MM817_00644</name>
</gene>
<evidence type="ECO:0000256" key="1">
    <source>
        <dbReference type="SAM" id="Phobius"/>
    </source>
</evidence>
<feature type="transmembrane region" description="Helical" evidence="1">
    <location>
        <begin position="232"/>
        <end position="259"/>
    </location>
</feature>
<keyword evidence="1" id="KW-1133">Transmembrane helix</keyword>
<feature type="transmembrane region" description="Helical" evidence="1">
    <location>
        <begin position="200"/>
        <end position="225"/>
    </location>
</feature>
<comment type="caution">
    <text evidence="2">The sequence shown here is derived from an EMBL/GenBank/DDBJ whole genome shotgun (WGS) entry which is preliminary data.</text>
</comment>
<keyword evidence="3" id="KW-1185">Reference proteome</keyword>
<dbReference type="Proteomes" id="UP001139263">
    <property type="component" value="Unassembled WGS sequence"/>
</dbReference>
<proteinExistence type="predicted"/>
<dbReference type="PANTHER" id="PTHR37305">
    <property type="entry name" value="INTEGRAL MEMBRANE PROTEIN-RELATED"/>
    <property type="match status" value="1"/>
</dbReference>
<protein>
    <recommendedName>
        <fullName evidence="4">ABC transporter permease</fullName>
    </recommendedName>
</protein>
<dbReference type="Pfam" id="PF12679">
    <property type="entry name" value="ABC2_membrane_2"/>
    <property type="match status" value="1"/>
</dbReference>
<keyword evidence="1" id="KW-0472">Membrane</keyword>
<dbReference type="GO" id="GO:0140359">
    <property type="term" value="F:ABC-type transporter activity"/>
    <property type="evidence" value="ECO:0007669"/>
    <property type="project" value="InterPro"/>
</dbReference>
<feature type="transmembrane region" description="Helical" evidence="1">
    <location>
        <begin position="20"/>
        <end position="38"/>
    </location>
</feature>
<evidence type="ECO:0000313" key="2">
    <source>
        <dbReference type="EMBL" id="MCI0182385.1"/>
    </source>
</evidence>
<dbReference type="EMBL" id="JALBUF010000001">
    <property type="protein sequence ID" value="MCI0182385.1"/>
    <property type="molecule type" value="Genomic_DNA"/>
</dbReference>
<name>A0A9X1V703_9BACL</name>
<accession>A0A9X1V703</accession>
<reference evidence="2" key="1">
    <citation type="submission" date="2022-03" db="EMBL/GenBank/DDBJ databases">
        <title>Draft Genome Sequence of Firmicute Strain S0AB, a Heterotrophic Iron/Sulfur-Oxidizing Extreme Acidophile.</title>
        <authorList>
            <person name="Vergara E."/>
            <person name="Pakostova E."/>
            <person name="Johnson D.B."/>
            <person name="Holmes D.S."/>
        </authorList>
    </citation>
    <scope>NUCLEOTIDE SEQUENCE</scope>
    <source>
        <strain evidence="2">S0AB</strain>
    </source>
</reference>
<keyword evidence="1" id="KW-0812">Transmembrane</keyword>
<dbReference type="PANTHER" id="PTHR37305:SF1">
    <property type="entry name" value="MEMBRANE PROTEIN"/>
    <property type="match status" value="1"/>
</dbReference>
<sequence length="314" mass="34986">MFNLIRNENMKIYRRSRTWVMMVLLVIVIALVAIVMVTHQPAPGSNWKQNMIVQTDQLQQEIAHTRHMPAREIARLQAKIKVNQYDIVHNMNPSQTTGWGFAATAENIAPVLIAFIVVVAGDSVASEFSSGTIKMLLTQPATRAHILLAKYLALLMYSLFATIFMFVCSVLLGWIFFGIAGAGSPEVYLDAHQTIQQMSVLSYVLMQYGFLWIQIVMTATIAFMISAIFRSSALAITISLLAFLIGSTVVSALSSYSWVKYILFANTDLSQFVVNGPSIQGLTLGFSISILVAYFIVMNILAWVFFVKRDVAYT</sequence>
<feature type="transmembrane region" description="Helical" evidence="1">
    <location>
        <begin position="108"/>
        <end position="130"/>
    </location>
</feature>
<feature type="transmembrane region" description="Helical" evidence="1">
    <location>
        <begin position="151"/>
        <end position="180"/>
    </location>
</feature>
<feature type="transmembrane region" description="Helical" evidence="1">
    <location>
        <begin position="279"/>
        <end position="306"/>
    </location>
</feature>
<dbReference type="AlphaFoldDB" id="A0A9X1V703"/>